<keyword evidence="4" id="KW-1185">Reference proteome</keyword>
<reference evidence="3 4" key="1">
    <citation type="journal article" date="2021" name="Nat. Commun.">
        <title>Reductive evolution and unique predatory mode in the CPR bacterium Vampirococcus lugosii.</title>
        <authorList>
            <person name="Moreira D."/>
            <person name="Zivanovic Y."/>
            <person name="Lopez-Archilla A.I."/>
            <person name="Iniesto M."/>
            <person name="Lopez-Garcia P."/>
        </authorList>
    </citation>
    <scope>NUCLEOTIDE SEQUENCE [LARGE SCALE GENOMIC DNA]</scope>
    <source>
        <strain evidence="3">Chiprana</strain>
    </source>
</reference>
<dbReference type="Pfam" id="PF18998">
    <property type="entry name" value="Flg_new_2"/>
    <property type="match status" value="1"/>
</dbReference>
<name>A0ABS5QMD4_9BACT</name>
<keyword evidence="3" id="KW-0808">Transferase</keyword>
<sequence length="702" mass="79725">MKKTIILLIIGIISFSLIGCTEDDPSTSSEQEKEDVSYDEQAEEIITEEEYMEEDIDEEAQEEAEEEEDPSTSSEQGRDEELTAKFEPLEYKVNTDAGSGGSIDDDQMAHHGDDVILTAYPDSGYRVDNWDGCDSVNGNECTLNNITSNKDISVSFAQKQKIYKFDGPKGELMSYNPAAVGVEVPTKQWGCHGDRIGTSATDGKSNTQTIVNYCGAGTAAYYCYSLSLGGYYDWYLPAIEELRAMHNNKDKLRGELGSSFVFSSTQSASKTASSLRNDSNRNRVTLKNEHNYVHCVRSVNQEKQVFEINKKETGENSFHITGKVNKEFEEIKVTWTDYNGNTSQPYTLNSYDSEKGTFEYNIRVDFENINIQENIYTFIGVKEDGEEIEEKLIVDIDGERKHKGAIYEFDLFDVYRRGEKISGIDPETFEILDTGYVKDKSNVYLIDYNGNVSVIEGADPDAFEVILKYDVFAEPGVGKDNNNVYENTKIVDGIDSDSFQLLGNVNPIGYIKDKNGIYYNWEIIESVDYNTFEYIKEGYAKDKNNVYYKGKQIDIDVDSFEILNCKGPEFGPLNRGTVGSCIYKDKDNVYYHGEKIDGADTHTFEVFEENDKYLIDKNNVFYYGTYERINKIDGADPNTFEVFQISARYARDKNNVYYRGEKTIGADPETFEDLKGGYAKDKNNVYKYGKIQEDKDPETFEP</sequence>
<accession>A0ABS5QMD4</accession>
<evidence type="ECO:0000259" key="2">
    <source>
        <dbReference type="Pfam" id="PF18998"/>
    </source>
</evidence>
<feature type="compositionally biased region" description="Basic and acidic residues" evidence="1">
    <location>
        <begin position="76"/>
        <end position="90"/>
    </location>
</feature>
<evidence type="ECO:0000313" key="3">
    <source>
        <dbReference type="EMBL" id="MBS8122371.1"/>
    </source>
</evidence>
<protein>
    <submittedName>
        <fullName evidence="3">Serine/threonine protein kinase</fullName>
    </submittedName>
</protein>
<gene>
    <name evidence="3" type="ORF">VAMP_348n29</name>
</gene>
<feature type="compositionally biased region" description="Acidic residues" evidence="1">
    <location>
        <begin position="37"/>
        <end position="70"/>
    </location>
</feature>
<organism evidence="3 4">
    <name type="scientific">Candidatus Vampirococcus lugosii</name>
    <dbReference type="NCBI Taxonomy" id="2789015"/>
    <lineage>
        <taxon>Bacteria</taxon>
        <taxon>Candidatus Absconditibacteriota</taxon>
        <taxon>Vampirococcus</taxon>
    </lineage>
</organism>
<proteinExistence type="predicted"/>
<evidence type="ECO:0000313" key="4">
    <source>
        <dbReference type="Proteomes" id="UP000680365"/>
    </source>
</evidence>
<dbReference type="Pfam" id="PF13644">
    <property type="entry name" value="DKNYY"/>
    <property type="match status" value="3"/>
</dbReference>
<dbReference type="Proteomes" id="UP000680365">
    <property type="component" value="Unassembled WGS sequence"/>
</dbReference>
<dbReference type="RefSeq" id="WP_213349804.1">
    <property type="nucleotide sequence ID" value="NZ_JAEDAM010000080.1"/>
</dbReference>
<keyword evidence="3" id="KW-0723">Serine/threonine-protein kinase</keyword>
<dbReference type="InterPro" id="IPR027375">
    <property type="entry name" value="DKNYY"/>
</dbReference>
<dbReference type="InterPro" id="IPR044060">
    <property type="entry name" value="Bacterial_rp_domain"/>
</dbReference>
<feature type="region of interest" description="Disordered" evidence="1">
    <location>
        <begin position="19"/>
        <end position="99"/>
    </location>
</feature>
<feature type="domain" description="Bacterial repeat" evidence="2">
    <location>
        <begin position="91"/>
        <end position="159"/>
    </location>
</feature>
<keyword evidence="3" id="KW-0418">Kinase</keyword>
<comment type="caution">
    <text evidence="3">The sequence shown here is derived from an EMBL/GenBank/DDBJ whole genome shotgun (WGS) entry which is preliminary data.</text>
</comment>
<dbReference type="GO" id="GO:0004674">
    <property type="term" value="F:protein serine/threonine kinase activity"/>
    <property type="evidence" value="ECO:0007669"/>
    <property type="project" value="UniProtKB-KW"/>
</dbReference>
<dbReference type="PROSITE" id="PS51257">
    <property type="entry name" value="PROKAR_LIPOPROTEIN"/>
    <property type="match status" value="1"/>
</dbReference>
<dbReference type="EMBL" id="JAEDAM010000080">
    <property type="protein sequence ID" value="MBS8122371.1"/>
    <property type="molecule type" value="Genomic_DNA"/>
</dbReference>
<evidence type="ECO:0000256" key="1">
    <source>
        <dbReference type="SAM" id="MobiDB-lite"/>
    </source>
</evidence>